<comment type="caution">
    <text evidence="9">The sequence shown here is derived from an EMBL/GenBank/DDBJ whole genome shotgun (WGS) entry which is preliminary data.</text>
</comment>
<reference evidence="9" key="1">
    <citation type="journal article" date="2021" name="Nat. Commun.">
        <title>Genetic determinants of endophytism in the Arabidopsis root mycobiome.</title>
        <authorList>
            <person name="Mesny F."/>
            <person name="Miyauchi S."/>
            <person name="Thiergart T."/>
            <person name="Pickel B."/>
            <person name="Atanasova L."/>
            <person name="Karlsson M."/>
            <person name="Huettel B."/>
            <person name="Barry K.W."/>
            <person name="Haridas S."/>
            <person name="Chen C."/>
            <person name="Bauer D."/>
            <person name="Andreopoulos W."/>
            <person name="Pangilinan J."/>
            <person name="LaButti K."/>
            <person name="Riley R."/>
            <person name="Lipzen A."/>
            <person name="Clum A."/>
            <person name="Drula E."/>
            <person name="Henrissat B."/>
            <person name="Kohler A."/>
            <person name="Grigoriev I.V."/>
            <person name="Martin F.M."/>
            <person name="Hacquard S."/>
        </authorList>
    </citation>
    <scope>NUCLEOTIDE SEQUENCE</scope>
    <source>
        <strain evidence="9">MPI-SDFR-AT-0120</strain>
    </source>
</reference>
<evidence type="ECO:0000256" key="5">
    <source>
        <dbReference type="ARBA" id="ARBA00023277"/>
    </source>
</evidence>
<dbReference type="GO" id="GO:0005509">
    <property type="term" value="F:calcium ion binding"/>
    <property type="evidence" value="ECO:0007669"/>
    <property type="project" value="InterPro"/>
</dbReference>
<dbReference type="SUPFAM" id="SSF51445">
    <property type="entry name" value="(Trans)glycosidases"/>
    <property type="match status" value="1"/>
</dbReference>
<gene>
    <name evidence="9" type="ORF">FB567DRAFT_600162</name>
</gene>
<evidence type="ECO:0000313" key="9">
    <source>
        <dbReference type="EMBL" id="KAH7094554.1"/>
    </source>
</evidence>
<evidence type="ECO:0000256" key="3">
    <source>
        <dbReference type="ARBA" id="ARBA00022723"/>
    </source>
</evidence>
<evidence type="ECO:0000256" key="1">
    <source>
        <dbReference type="ARBA" id="ARBA00001913"/>
    </source>
</evidence>
<comment type="similarity">
    <text evidence="2">Belongs to the glycosyl hydrolase 13 family.</text>
</comment>
<dbReference type="GO" id="GO:0004553">
    <property type="term" value="F:hydrolase activity, hydrolyzing O-glycosyl compounds"/>
    <property type="evidence" value="ECO:0007669"/>
    <property type="project" value="InterPro"/>
</dbReference>
<dbReference type="InterPro" id="IPR013780">
    <property type="entry name" value="Glyco_hydro_b"/>
</dbReference>
<evidence type="ECO:0000256" key="7">
    <source>
        <dbReference type="SAM" id="MobiDB-lite"/>
    </source>
</evidence>
<evidence type="ECO:0000256" key="6">
    <source>
        <dbReference type="ARBA" id="ARBA00023295"/>
    </source>
</evidence>
<proteinExistence type="inferred from homology"/>
<dbReference type="Gene3D" id="3.20.20.80">
    <property type="entry name" value="Glycosidases"/>
    <property type="match status" value="1"/>
</dbReference>
<evidence type="ECO:0000256" key="2">
    <source>
        <dbReference type="ARBA" id="ARBA00008061"/>
    </source>
</evidence>
<dbReference type="PANTHER" id="PTHR43447">
    <property type="entry name" value="ALPHA-AMYLASE"/>
    <property type="match status" value="1"/>
</dbReference>
<dbReference type="CDD" id="cd11318">
    <property type="entry name" value="AmyAc_bac_fung_AmyA"/>
    <property type="match status" value="1"/>
</dbReference>
<evidence type="ECO:0000259" key="8">
    <source>
        <dbReference type="SMART" id="SM00642"/>
    </source>
</evidence>
<name>A0A8K0W484_9PLEO</name>
<dbReference type="GO" id="GO:0005975">
    <property type="term" value="P:carbohydrate metabolic process"/>
    <property type="evidence" value="ECO:0007669"/>
    <property type="project" value="InterPro"/>
</dbReference>
<sequence>MSSIVFLPTPPKSPQPEDQLPCNPASQNPIIFQAFEWHSTADHKHWQRLERALPSLAAIGVTHLWLPPGSKARDAQSNGYDIYDAYDLGEFDQKGTVPTKWGTKDDLISLATACKRERVGLIWDAILNHRAFADSTEDVQVVEVNPRDRTKDITEPLTISAWTRFDFPGRNSTYSSFTYNKSHFNGTDWDQNTQKRAIYRFIEDGKDWAQDVSKLQGNADYLMLENIDYTNPEVVSETINWGKWIVKALDLAGFRLDAVQHYSWRFADRWCEELRKEKGVDLLCVGEFWNGDVNVLQDWLANMSPEFRLYDVPLMYRLARLSWGEDGDLRRVFEDTLVQRMPRNAVTFIRIHDTQKGQDMDTPICEGFMPHAYSLLLLRRDGIPCVFFGDMYGIAGPYPEAPTCFGRLPDLMLARQLYAHGPQVDYFERKDCIGWTRQGDLDNSNGYAIILSWNWDVVSNECPPLIAMSVGRQHAGETWTDILGFEKDAVEIDRDGVGRFVCERNSMACYTNEAAIGRERFPVNFVGGF</sequence>
<dbReference type="SUPFAM" id="SSF51011">
    <property type="entry name" value="Glycosyl hydrolase domain"/>
    <property type="match status" value="1"/>
</dbReference>
<dbReference type="EMBL" id="JAGMVJ010000001">
    <property type="protein sequence ID" value="KAH7094554.1"/>
    <property type="molecule type" value="Genomic_DNA"/>
</dbReference>
<keyword evidence="5" id="KW-0119">Carbohydrate metabolism</keyword>
<keyword evidence="10" id="KW-1185">Reference proteome</keyword>
<dbReference type="InterPro" id="IPR017853">
    <property type="entry name" value="GH"/>
</dbReference>
<dbReference type="PIRSF" id="PIRSF001021">
    <property type="entry name" value="Alph-amls_thrmst"/>
    <property type="match status" value="1"/>
</dbReference>
<protein>
    <submittedName>
        <fullName evidence="9">Alpha amylase</fullName>
    </submittedName>
</protein>
<keyword evidence="4" id="KW-0378">Hydrolase</keyword>
<dbReference type="Gene3D" id="2.60.40.1180">
    <property type="entry name" value="Golgi alpha-mannosidase II"/>
    <property type="match status" value="1"/>
</dbReference>
<comment type="cofactor">
    <cofactor evidence="1">
        <name>Ca(2+)</name>
        <dbReference type="ChEBI" id="CHEBI:29108"/>
    </cofactor>
</comment>
<evidence type="ECO:0000313" key="10">
    <source>
        <dbReference type="Proteomes" id="UP000813461"/>
    </source>
</evidence>
<dbReference type="Gene3D" id="2.40.30.140">
    <property type="match status" value="1"/>
</dbReference>
<feature type="region of interest" description="Disordered" evidence="7">
    <location>
        <begin position="1"/>
        <end position="20"/>
    </location>
</feature>
<dbReference type="NCBIfam" id="NF006969">
    <property type="entry name" value="PRK09441.1-2"/>
    <property type="match status" value="1"/>
</dbReference>
<dbReference type="Pfam" id="PF00128">
    <property type="entry name" value="Alpha-amylase"/>
    <property type="match status" value="1"/>
</dbReference>
<feature type="domain" description="Glycosyl hydrolase family 13 catalytic" evidence="8">
    <location>
        <begin position="29"/>
        <end position="420"/>
    </location>
</feature>
<dbReference type="InterPro" id="IPR006047">
    <property type="entry name" value="GH13_cat_dom"/>
</dbReference>
<keyword evidence="6" id="KW-0326">Glycosidase</keyword>
<dbReference type="Proteomes" id="UP000813461">
    <property type="component" value="Unassembled WGS sequence"/>
</dbReference>
<dbReference type="AlphaFoldDB" id="A0A8K0W484"/>
<organism evidence="9 10">
    <name type="scientific">Paraphoma chrysanthemicola</name>
    <dbReference type="NCBI Taxonomy" id="798071"/>
    <lineage>
        <taxon>Eukaryota</taxon>
        <taxon>Fungi</taxon>
        <taxon>Dikarya</taxon>
        <taxon>Ascomycota</taxon>
        <taxon>Pezizomycotina</taxon>
        <taxon>Dothideomycetes</taxon>
        <taxon>Pleosporomycetidae</taxon>
        <taxon>Pleosporales</taxon>
        <taxon>Pleosporineae</taxon>
        <taxon>Phaeosphaeriaceae</taxon>
        <taxon>Paraphoma</taxon>
    </lineage>
</organism>
<dbReference type="InterPro" id="IPR013776">
    <property type="entry name" value="A-amylase_thermo"/>
</dbReference>
<accession>A0A8K0W484</accession>
<dbReference type="SMART" id="SM00642">
    <property type="entry name" value="Aamy"/>
    <property type="match status" value="1"/>
</dbReference>
<dbReference type="OrthoDB" id="550577at2759"/>
<evidence type="ECO:0000256" key="4">
    <source>
        <dbReference type="ARBA" id="ARBA00022801"/>
    </source>
</evidence>
<keyword evidence="3" id="KW-0479">Metal-binding</keyword>